<keyword evidence="8" id="KW-0793">Thylakoid</keyword>
<evidence type="ECO:0000259" key="11">
    <source>
        <dbReference type="Pfam" id="PF02823"/>
    </source>
</evidence>
<accession>A0A2W4WFK2</accession>
<evidence type="ECO:0000256" key="2">
    <source>
        <dbReference type="ARBA" id="ARBA00005712"/>
    </source>
</evidence>
<dbReference type="InterPro" id="IPR020547">
    <property type="entry name" value="ATP_synth_F1_esu_C"/>
</dbReference>
<keyword evidence="3 8" id="KW-0813">Transport</keyword>
<reference evidence="12 13" key="1">
    <citation type="submission" date="2018-04" db="EMBL/GenBank/DDBJ databases">
        <authorList>
            <person name="Go L.Y."/>
            <person name="Mitchell J.A."/>
        </authorList>
    </citation>
    <scope>NUCLEOTIDE SEQUENCE [LARGE SCALE GENOMIC DNA]</scope>
    <source>
        <strain evidence="12">ULC066bin1</strain>
    </source>
</reference>
<dbReference type="Gene3D" id="1.10.287.540">
    <property type="entry name" value="Helix hairpin bin"/>
    <property type="match status" value="1"/>
</dbReference>
<evidence type="ECO:0000256" key="6">
    <source>
        <dbReference type="ARBA" id="ARBA00023196"/>
    </source>
</evidence>
<evidence type="ECO:0000256" key="9">
    <source>
        <dbReference type="RuleBase" id="RU003656"/>
    </source>
</evidence>
<dbReference type="NCBIfam" id="TIGR01216">
    <property type="entry name" value="ATP_synt_epsi"/>
    <property type="match status" value="1"/>
</dbReference>
<dbReference type="PANTHER" id="PTHR13822">
    <property type="entry name" value="ATP SYNTHASE DELTA/EPSILON CHAIN"/>
    <property type="match status" value="1"/>
</dbReference>
<dbReference type="Gene3D" id="2.60.15.10">
    <property type="entry name" value="F0F1 ATP synthase delta/epsilon subunit, N-terminal"/>
    <property type="match status" value="1"/>
</dbReference>
<comment type="subcellular location">
    <subcellularLocation>
        <location evidence="8">Cellular thylakoid membrane</location>
        <topology evidence="8">Peripheral membrane protein</topology>
    </subcellularLocation>
    <subcellularLocation>
        <location evidence="1">Endomembrane system</location>
        <topology evidence="1">Peripheral membrane protein</topology>
    </subcellularLocation>
</comment>
<evidence type="ECO:0000256" key="5">
    <source>
        <dbReference type="ARBA" id="ARBA00023136"/>
    </source>
</evidence>
<dbReference type="InterPro" id="IPR020546">
    <property type="entry name" value="ATP_synth_F1_dsu/esu_N"/>
</dbReference>
<evidence type="ECO:0000256" key="1">
    <source>
        <dbReference type="ARBA" id="ARBA00004184"/>
    </source>
</evidence>
<evidence type="ECO:0000256" key="3">
    <source>
        <dbReference type="ARBA" id="ARBA00022448"/>
    </source>
</evidence>
<evidence type="ECO:0000256" key="4">
    <source>
        <dbReference type="ARBA" id="ARBA00023065"/>
    </source>
</evidence>
<feature type="domain" description="ATP synthase epsilon subunit C-terminal" evidence="10">
    <location>
        <begin position="87"/>
        <end position="131"/>
    </location>
</feature>
<feature type="domain" description="ATP synthase F1 complex delta/epsilon subunit N-terminal" evidence="11">
    <location>
        <begin position="3"/>
        <end position="80"/>
    </location>
</feature>
<dbReference type="GO" id="GO:0045259">
    <property type="term" value="C:proton-transporting ATP synthase complex"/>
    <property type="evidence" value="ECO:0007669"/>
    <property type="project" value="UniProtKB-KW"/>
</dbReference>
<keyword evidence="5 8" id="KW-0472">Membrane</keyword>
<keyword evidence="6 8" id="KW-0139">CF(1)</keyword>
<dbReference type="GO" id="GO:0005524">
    <property type="term" value="F:ATP binding"/>
    <property type="evidence" value="ECO:0007669"/>
    <property type="project" value="UniProtKB-UniRule"/>
</dbReference>
<dbReference type="AlphaFoldDB" id="A0A2W4WFK2"/>
<dbReference type="EMBL" id="QBML01000005">
    <property type="protein sequence ID" value="PZO43282.1"/>
    <property type="molecule type" value="Genomic_DNA"/>
</dbReference>
<sequence>MTLTVKVISPDQTILDTVAEEVILPSSTGQLGILTDHAPLISALETGVLRFRKDKAWASIALTGGFAEVEENEVTVLVRSGELGSAINPEEARKQLEQAEQALAGIKAEDKQGKIQAEQNLRTARARVQATTAL</sequence>
<evidence type="ECO:0000313" key="13">
    <source>
        <dbReference type="Proteomes" id="UP000249467"/>
    </source>
</evidence>
<dbReference type="GO" id="GO:0012505">
    <property type="term" value="C:endomembrane system"/>
    <property type="evidence" value="ECO:0007669"/>
    <property type="project" value="UniProtKB-SubCell"/>
</dbReference>
<protein>
    <recommendedName>
        <fullName evidence="8">ATP synthase epsilon chain</fullName>
    </recommendedName>
    <alternativeName>
        <fullName evidence="8">ATP synthase F1 sector epsilon subunit</fullName>
    </alternativeName>
    <alternativeName>
        <fullName evidence="8">F-ATPase epsilon subunit</fullName>
    </alternativeName>
</protein>
<proteinExistence type="inferred from homology"/>
<dbReference type="Pfam" id="PF02823">
    <property type="entry name" value="ATP-synt_DE_N"/>
    <property type="match status" value="1"/>
</dbReference>
<dbReference type="Pfam" id="PF00401">
    <property type="entry name" value="ATP-synt_DE"/>
    <property type="match status" value="1"/>
</dbReference>
<dbReference type="PANTHER" id="PTHR13822:SF10">
    <property type="entry name" value="ATP SYNTHASE EPSILON CHAIN, CHLOROPLASTIC"/>
    <property type="match status" value="1"/>
</dbReference>
<evidence type="ECO:0000256" key="7">
    <source>
        <dbReference type="ARBA" id="ARBA00023310"/>
    </source>
</evidence>
<dbReference type="GO" id="GO:0031676">
    <property type="term" value="C:plasma membrane-derived thylakoid membrane"/>
    <property type="evidence" value="ECO:0007669"/>
    <property type="project" value="UniProtKB-SubCell"/>
</dbReference>
<organism evidence="12 13">
    <name type="scientific">Pseudanabaena frigida</name>
    <dbReference type="NCBI Taxonomy" id="945775"/>
    <lineage>
        <taxon>Bacteria</taxon>
        <taxon>Bacillati</taxon>
        <taxon>Cyanobacteriota</taxon>
        <taxon>Cyanophyceae</taxon>
        <taxon>Pseudanabaenales</taxon>
        <taxon>Pseudanabaenaceae</taxon>
        <taxon>Pseudanabaena</taxon>
    </lineage>
</organism>
<comment type="similarity">
    <text evidence="2 8 9">Belongs to the ATPase epsilon chain family.</text>
</comment>
<dbReference type="Proteomes" id="UP000249467">
    <property type="component" value="Unassembled WGS sequence"/>
</dbReference>
<dbReference type="SUPFAM" id="SSF51344">
    <property type="entry name" value="Epsilon subunit of F1F0-ATP synthase N-terminal domain"/>
    <property type="match status" value="1"/>
</dbReference>
<dbReference type="GO" id="GO:0046933">
    <property type="term" value="F:proton-transporting ATP synthase activity, rotational mechanism"/>
    <property type="evidence" value="ECO:0007669"/>
    <property type="project" value="UniProtKB-UniRule"/>
</dbReference>
<dbReference type="InterPro" id="IPR036771">
    <property type="entry name" value="ATPsynth_dsu/esu_N"/>
</dbReference>
<name>A0A2W4WFK2_9CYAN</name>
<evidence type="ECO:0000313" key="12">
    <source>
        <dbReference type="EMBL" id="PZO43282.1"/>
    </source>
</evidence>
<dbReference type="HAMAP" id="MF_00530">
    <property type="entry name" value="ATP_synth_epsil_bac"/>
    <property type="match status" value="1"/>
</dbReference>
<comment type="subunit">
    <text evidence="8 9">F-type ATPases have 2 components, CF(1) - the catalytic core - and CF(0) - the membrane proton channel. CF(1) has five subunits: alpha(3), beta(3), gamma(1), delta(1), epsilon(1). CF(0) has three main subunits: a, b and c.</text>
</comment>
<dbReference type="InterPro" id="IPR001469">
    <property type="entry name" value="ATP_synth_F1_dsu/esu"/>
</dbReference>
<comment type="caution">
    <text evidence="12">The sequence shown here is derived from an EMBL/GenBank/DDBJ whole genome shotgun (WGS) entry which is preliminary data.</text>
</comment>
<keyword evidence="7 8" id="KW-0066">ATP synthesis</keyword>
<keyword evidence="4 8" id="KW-0406">Ion transport</keyword>
<gene>
    <name evidence="8" type="primary">atpC</name>
    <name evidence="12" type="ORF">DCF19_04840</name>
</gene>
<keyword evidence="8" id="KW-0375">Hydrogen ion transport</keyword>
<dbReference type="CDD" id="cd12152">
    <property type="entry name" value="F1-ATPase_delta"/>
    <property type="match status" value="1"/>
</dbReference>
<reference evidence="12 13" key="2">
    <citation type="submission" date="2018-06" db="EMBL/GenBank/DDBJ databases">
        <title>Metagenomic assembly of (sub)arctic Cyanobacteria and their associated microbiome from non-axenic cultures.</title>
        <authorList>
            <person name="Baurain D."/>
        </authorList>
    </citation>
    <scope>NUCLEOTIDE SEQUENCE [LARGE SCALE GENOMIC DNA]</scope>
    <source>
        <strain evidence="12">ULC066bin1</strain>
    </source>
</reference>
<evidence type="ECO:0000256" key="8">
    <source>
        <dbReference type="HAMAP-Rule" id="MF_00530"/>
    </source>
</evidence>
<comment type="function">
    <text evidence="8">Produces ATP from ADP in the presence of a proton gradient across the membrane.</text>
</comment>
<evidence type="ECO:0000259" key="10">
    <source>
        <dbReference type="Pfam" id="PF00401"/>
    </source>
</evidence>